<evidence type="ECO:0000256" key="1">
    <source>
        <dbReference type="SAM" id="Phobius"/>
    </source>
</evidence>
<keyword evidence="1" id="KW-0472">Membrane</keyword>
<evidence type="ECO:0000313" key="2">
    <source>
        <dbReference type="EMBL" id="CAB4613397.1"/>
    </source>
</evidence>
<reference evidence="2" key="1">
    <citation type="submission" date="2020-05" db="EMBL/GenBank/DDBJ databases">
        <authorList>
            <person name="Chiriac C."/>
            <person name="Salcher M."/>
            <person name="Ghai R."/>
            <person name="Kavagutti S V."/>
        </authorList>
    </citation>
    <scope>NUCLEOTIDE SEQUENCE</scope>
</reference>
<feature type="transmembrane region" description="Helical" evidence="1">
    <location>
        <begin position="49"/>
        <end position="69"/>
    </location>
</feature>
<sequence length="195" mass="20795">MLALFVFGASAFRNVLPATILLAPLAAATLSTLDPLRSRPVSPSEKKSLAIVAIGLISVTLMGGLWLTAQVDPLAKAKPLTIATKLSSIAGPKRVLNTYNSSGVLAAFGGKGIKLAIDGRADRDGGPYIDRYIKAEKLEGDWQGLLTQVQPNFAVLGKDTALTYELTNHQQWKLLLTDQDYVLLQAPAAKTSQPK</sequence>
<name>A0A6J6HJK2_9ZZZZ</name>
<organism evidence="2">
    <name type="scientific">freshwater metagenome</name>
    <dbReference type="NCBI Taxonomy" id="449393"/>
    <lineage>
        <taxon>unclassified sequences</taxon>
        <taxon>metagenomes</taxon>
        <taxon>ecological metagenomes</taxon>
    </lineage>
</organism>
<keyword evidence="1" id="KW-1133">Transmembrane helix</keyword>
<dbReference type="EMBL" id="CAEZVF010000001">
    <property type="protein sequence ID" value="CAB4613397.1"/>
    <property type="molecule type" value="Genomic_DNA"/>
</dbReference>
<gene>
    <name evidence="2" type="ORF">UFOPK1939_00022</name>
</gene>
<accession>A0A6J6HJK2</accession>
<keyword evidence="1" id="KW-0812">Transmembrane</keyword>
<protein>
    <submittedName>
        <fullName evidence="2">Unannotated protein</fullName>
    </submittedName>
</protein>
<proteinExistence type="predicted"/>
<dbReference type="AlphaFoldDB" id="A0A6J6HJK2"/>